<comment type="caution">
    <text evidence="2">The sequence shown here is derived from an EMBL/GenBank/DDBJ whole genome shotgun (WGS) entry which is preliminary data.</text>
</comment>
<protein>
    <submittedName>
        <fullName evidence="2">Transcription factor</fullName>
    </submittedName>
</protein>
<gene>
    <name evidence="2" type="ORF">E7215_13780</name>
</gene>
<name>A0A927W943_9CLOT</name>
<dbReference type="AlphaFoldDB" id="A0A927W943"/>
<organism evidence="2 3">
    <name type="scientific">Clostridium sulfidigenes</name>
    <dbReference type="NCBI Taxonomy" id="318464"/>
    <lineage>
        <taxon>Bacteria</taxon>
        <taxon>Bacillati</taxon>
        <taxon>Bacillota</taxon>
        <taxon>Clostridia</taxon>
        <taxon>Eubacteriales</taxon>
        <taxon>Clostridiaceae</taxon>
        <taxon>Clostridium</taxon>
    </lineage>
</organism>
<feature type="coiled-coil region" evidence="1">
    <location>
        <begin position="67"/>
        <end position="94"/>
    </location>
</feature>
<reference evidence="2" key="1">
    <citation type="submission" date="2019-04" db="EMBL/GenBank/DDBJ databases">
        <title>Evolution of Biomass-Degrading Anaerobic Consortia Revealed by Metagenomics.</title>
        <authorList>
            <person name="Peng X."/>
        </authorList>
    </citation>
    <scope>NUCLEOTIDE SEQUENCE</scope>
    <source>
        <strain evidence="2">SIG254</strain>
    </source>
</reference>
<accession>A0A927W943</accession>
<keyword evidence="1" id="KW-0175">Coiled coil</keyword>
<dbReference type="Proteomes" id="UP000768462">
    <property type="component" value="Unassembled WGS sequence"/>
</dbReference>
<evidence type="ECO:0000313" key="3">
    <source>
        <dbReference type="Proteomes" id="UP000768462"/>
    </source>
</evidence>
<dbReference type="EMBL" id="SVCM01000156">
    <property type="protein sequence ID" value="MBE6061221.1"/>
    <property type="molecule type" value="Genomic_DNA"/>
</dbReference>
<proteinExistence type="predicted"/>
<sequence length="96" mass="11276">MKSEKVLINRKSLAERWDFDSPNTIISYENDGVLTRNPNFKVPRYYMEEVIKIESLGEVNPLSPLERRKLEKRIKDLEDENSDLKDRIANIKVLLG</sequence>
<evidence type="ECO:0000313" key="2">
    <source>
        <dbReference type="EMBL" id="MBE6061221.1"/>
    </source>
</evidence>
<evidence type="ECO:0000256" key="1">
    <source>
        <dbReference type="SAM" id="Coils"/>
    </source>
</evidence>